<dbReference type="EMBL" id="CP019717">
    <property type="protein sequence ID" value="QHZ53950.1"/>
    <property type="molecule type" value="Genomic_DNA"/>
</dbReference>
<dbReference type="RefSeq" id="WP_144029505.1">
    <property type="nucleotide sequence ID" value="NZ_CP019717.1"/>
</dbReference>
<organism evidence="2 3">
    <name type="scientific">Paenibacillus larvae subsp. larvae</name>
    <dbReference type="NCBI Taxonomy" id="147375"/>
    <lineage>
        <taxon>Bacteria</taxon>
        <taxon>Bacillati</taxon>
        <taxon>Bacillota</taxon>
        <taxon>Bacilli</taxon>
        <taxon>Bacillales</taxon>
        <taxon>Paenibacillaceae</taxon>
        <taxon>Paenibacillus</taxon>
    </lineage>
</organism>
<feature type="compositionally biased region" description="Polar residues" evidence="1">
    <location>
        <begin position="33"/>
        <end position="43"/>
    </location>
</feature>
<dbReference type="Proteomes" id="UP000464330">
    <property type="component" value="Chromosome"/>
</dbReference>
<evidence type="ECO:0000313" key="3">
    <source>
        <dbReference type="Proteomes" id="UP000464330"/>
    </source>
</evidence>
<evidence type="ECO:0000313" key="2">
    <source>
        <dbReference type="EMBL" id="QHZ53950.1"/>
    </source>
</evidence>
<reference evidence="2 3" key="1">
    <citation type="journal article" date="2020" name="Int. J. Med. Microbiol.">
        <title>Discovery of Paenibacillus larvae ERIC V: Phenotypic and genomic comparison to genotypes ERIC I-IV reveal different inventories of virulence factors which correlate with epidemiological prevalences of American Foulbrood.</title>
        <authorList>
            <person name="Beims H."/>
            <person name="Bunk B."/>
            <person name="Erler S."/>
            <person name="Mohr K.I."/>
            <person name="Sproer C."/>
            <person name="Pradella S."/>
            <person name="Gunther G."/>
            <person name="Rohde M."/>
            <person name="von der Ohe W."/>
            <person name="Steinert M."/>
        </authorList>
    </citation>
    <scope>NUCLEOTIDE SEQUENCE [LARGE SCALE GENOMIC DNA]</scope>
    <source>
        <strain evidence="2">Eric_V</strain>
    </source>
</reference>
<feature type="region of interest" description="Disordered" evidence="1">
    <location>
        <begin position="32"/>
        <end position="52"/>
    </location>
</feature>
<protein>
    <submittedName>
        <fullName evidence="2">Uncharacterized protein</fullName>
    </submittedName>
</protein>
<gene>
    <name evidence="2" type="ORF">ERICV_04965</name>
</gene>
<name>A0A6C0QZA6_9BACL</name>
<proteinExistence type="predicted"/>
<accession>A0A6C0QZA6</accession>
<evidence type="ECO:0000256" key="1">
    <source>
        <dbReference type="SAM" id="MobiDB-lite"/>
    </source>
</evidence>
<dbReference type="AlphaFoldDB" id="A0A6C0QZA6"/>
<sequence>MSIVVLSLLVIALGVLNYKNLQEIRNLKKEKSVASQNNTVSENSAHKSETIEEQKLGKKNIGAFQVNADFIDAFFMYKDTNVRLDKVKPMLTEEGLLKAYPSGISEKNNSDVKAEISGLEVYDKKLDEKHIRFINEFMQTISFGGGKKNTIKRIVKTDVIQVDGGEWKVNNVELVDQ</sequence>